<dbReference type="VEuPathDB" id="VectorBase:CSON000812"/>
<evidence type="ECO:0000256" key="1">
    <source>
        <dbReference type="ARBA" id="ARBA00007553"/>
    </source>
</evidence>
<dbReference type="Gene3D" id="3.40.80.10">
    <property type="entry name" value="Peptidoglycan recognition protein-like"/>
    <property type="match status" value="1"/>
</dbReference>
<dbReference type="GO" id="GO:0045087">
    <property type="term" value="P:innate immune response"/>
    <property type="evidence" value="ECO:0007669"/>
    <property type="project" value="UniProtKB-KW"/>
</dbReference>
<dbReference type="Pfam" id="PF01510">
    <property type="entry name" value="Amidase_2"/>
    <property type="match status" value="1"/>
</dbReference>
<dbReference type="InterPro" id="IPR006619">
    <property type="entry name" value="PGRP_domain_met/bac"/>
</dbReference>
<dbReference type="InterPro" id="IPR015510">
    <property type="entry name" value="PGRP"/>
</dbReference>
<dbReference type="CDD" id="cd06583">
    <property type="entry name" value="PGRP"/>
    <property type="match status" value="1"/>
</dbReference>
<dbReference type="PANTHER" id="PTHR11022:SF41">
    <property type="entry name" value="PEPTIDOGLYCAN-RECOGNITION PROTEIN LC-RELATED"/>
    <property type="match status" value="1"/>
</dbReference>
<dbReference type="AlphaFoldDB" id="A0A336MFU6"/>
<name>A0A336MFU6_CULSO</name>
<evidence type="ECO:0000256" key="2">
    <source>
        <dbReference type="ARBA" id="ARBA00022588"/>
    </source>
</evidence>
<feature type="signal peptide" evidence="4">
    <location>
        <begin position="1"/>
        <end position="20"/>
    </location>
</feature>
<evidence type="ECO:0000313" key="6">
    <source>
        <dbReference type="EMBL" id="SSX29066.1"/>
    </source>
</evidence>
<sequence>MKLFVIVSSFSVILISAAFADFTPSCDRYFNLEYDESNEVKSGKILLNVTSKLTNPGFTLEAIFGTDRLPIREGDSPVLELQEEPDKIEQNDILTYVIKYNLQYPVPKLEKIVIREIFRNQLRVCDDSRNYTHRIHMSAFHHIDSIGRRMGWTKPVYKLISRNDWGAQNFTKSHEPLEKPVKFISLMYTNTANCTTENECKEAMKSIQSNSRRNGFDDVPYNYLIGDDLNIYEGMGIEWQGNHTQGRNHESLGVAWIGERGNSSKPNRILVLQSFLSDIMDRNWLSMEYKLYPKEVLEQTI</sequence>
<keyword evidence="3" id="KW-0391">Immunity</keyword>
<evidence type="ECO:0000259" key="5">
    <source>
        <dbReference type="SMART" id="SM00701"/>
    </source>
</evidence>
<dbReference type="SMART" id="SM00701">
    <property type="entry name" value="PGRP"/>
    <property type="match status" value="1"/>
</dbReference>
<accession>A0A336MFU6</accession>
<dbReference type="SUPFAM" id="SSF55846">
    <property type="entry name" value="N-acetylmuramoyl-L-alanine amidase-like"/>
    <property type="match status" value="1"/>
</dbReference>
<dbReference type="PANTHER" id="PTHR11022">
    <property type="entry name" value="PEPTIDOGLYCAN RECOGNITION PROTEIN"/>
    <property type="match status" value="1"/>
</dbReference>
<gene>
    <name evidence="6" type="primary">CSON000812</name>
</gene>
<dbReference type="GO" id="GO:0008745">
    <property type="term" value="F:N-acetylmuramoyl-L-alanine amidase activity"/>
    <property type="evidence" value="ECO:0007669"/>
    <property type="project" value="InterPro"/>
</dbReference>
<feature type="domain" description="Peptidoglycan recognition protein family" evidence="5">
    <location>
        <begin position="157"/>
        <end position="301"/>
    </location>
</feature>
<evidence type="ECO:0000256" key="4">
    <source>
        <dbReference type="SAM" id="SignalP"/>
    </source>
</evidence>
<dbReference type="GO" id="GO:0009253">
    <property type="term" value="P:peptidoglycan catabolic process"/>
    <property type="evidence" value="ECO:0007669"/>
    <property type="project" value="InterPro"/>
</dbReference>
<dbReference type="GO" id="GO:0008270">
    <property type="term" value="F:zinc ion binding"/>
    <property type="evidence" value="ECO:0007669"/>
    <property type="project" value="InterPro"/>
</dbReference>
<proteinExistence type="inferred from homology"/>
<dbReference type="InterPro" id="IPR002502">
    <property type="entry name" value="Amidase_domain"/>
</dbReference>
<keyword evidence="4" id="KW-0732">Signal</keyword>
<dbReference type="InterPro" id="IPR036505">
    <property type="entry name" value="Amidase/PGRP_sf"/>
</dbReference>
<organism evidence="6">
    <name type="scientific">Culicoides sonorensis</name>
    <name type="common">Biting midge</name>
    <dbReference type="NCBI Taxonomy" id="179676"/>
    <lineage>
        <taxon>Eukaryota</taxon>
        <taxon>Metazoa</taxon>
        <taxon>Ecdysozoa</taxon>
        <taxon>Arthropoda</taxon>
        <taxon>Hexapoda</taxon>
        <taxon>Insecta</taxon>
        <taxon>Pterygota</taxon>
        <taxon>Neoptera</taxon>
        <taxon>Endopterygota</taxon>
        <taxon>Diptera</taxon>
        <taxon>Nematocera</taxon>
        <taxon>Chironomoidea</taxon>
        <taxon>Ceratopogonidae</taxon>
        <taxon>Ceratopogoninae</taxon>
        <taxon>Culicoides</taxon>
        <taxon>Monoculicoides</taxon>
    </lineage>
</organism>
<comment type="similarity">
    <text evidence="1">Belongs to the N-acetylmuramoyl-L-alanine amidase 2 family.</text>
</comment>
<dbReference type="EMBL" id="UFQT01001131">
    <property type="protein sequence ID" value="SSX29066.1"/>
    <property type="molecule type" value="Genomic_DNA"/>
</dbReference>
<evidence type="ECO:0000256" key="3">
    <source>
        <dbReference type="ARBA" id="ARBA00022859"/>
    </source>
</evidence>
<protein>
    <submittedName>
        <fullName evidence="6">CSON000812 protein</fullName>
    </submittedName>
</protein>
<reference evidence="6" key="1">
    <citation type="submission" date="2018-07" db="EMBL/GenBank/DDBJ databases">
        <authorList>
            <person name="Quirk P.G."/>
            <person name="Krulwich T.A."/>
        </authorList>
    </citation>
    <scope>NUCLEOTIDE SEQUENCE</scope>
</reference>
<feature type="chain" id="PRO_5016461172" evidence="4">
    <location>
        <begin position="21"/>
        <end position="301"/>
    </location>
</feature>
<keyword evidence="2" id="KW-0399">Innate immunity</keyword>